<protein>
    <submittedName>
        <fullName evidence="1">Uncharacterized protein</fullName>
    </submittedName>
</protein>
<dbReference type="AlphaFoldDB" id="A0A0C2CM23"/>
<dbReference type="EMBL" id="KN748626">
    <property type="protein sequence ID" value="KIH50797.1"/>
    <property type="molecule type" value="Genomic_DNA"/>
</dbReference>
<proteinExistence type="predicted"/>
<evidence type="ECO:0000313" key="1">
    <source>
        <dbReference type="EMBL" id="KIH50797.1"/>
    </source>
</evidence>
<sequence length="75" mass="8457">MRSGRNHHHATLAPRNIGEARWMRRVAIVACACLIDVANYNSFGFEVPWDARPPPMRAPAVRLVCLIGNFGRSER</sequence>
<reference evidence="1 2" key="1">
    <citation type="submission" date="2013-12" db="EMBL/GenBank/DDBJ databases">
        <title>Draft genome of the parsitic nematode Ancylostoma duodenale.</title>
        <authorList>
            <person name="Mitreva M."/>
        </authorList>
    </citation>
    <scope>NUCLEOTIDE SEQUENCE [LARGE SCALE GENOMIC DNA]</scope>
    <source>
        <strain evidence="1 2">Zhejiang</strain>
    </source>
</reference>
<keyword evidence="2" id="KW-1185">Reference proteome</keyword>
<gene>
    <name evidence="1" type="ORF">ANCDUO_19121</name>
</gene>
<dbReference type="OrthoDB" id="5830488at2759"/>
<accession>A0A0C2CM23</accession>
<evidence type="ECO:0000313" key="2">
    <source>
        <dbReference type="Proteomes" id="UP000054047"/>
    </source>
</evidence>
<dbReference type="Proteomes" id="UP000054047">
    <property type="component" value="Unassembled WGS sequence"/>
</dbReference>
<organism evidence="1 2">
    <name type="scientific">Ancylostoma duodenale</name>
    <dbReference type="NCBI Taxonomy" id="51022"/>
    <lineage>
        <taxon>Eukaryota</taxon>
        <taxon>Metazoa</taxon>
        <taxon>Ecdysozoa</taxon>
        <taxon>Nematoda</taxon>
        <taxon>Chromadorea</taxon>
        <taxon>Rhabditida</taxon>
        <taxon>Rhabditina</taxon>
        <taxon>Rhabditomorpha</taxon>
        <taxon>Strongyloidea</taxon>
        <taxon>Ancylostomatidae</taxon>
        <taxon>Ancylostomatinae</taxon>
        <taxon>Ancylostoma</taxon>
    </lineage>
</organism>
<name>A0A0C2CM23_9BILA</name>